<dbReference type="Pfam" id="PF10441">
    <property type="entry name" value="Urb2"/>
    <property type="match status" value="1"/>
</dbReference>
<dbReference type="PANTHER" id="PTHR15682:SF2">
    <property type="entry name" value="UNHEALTHY RIBOSOME BIOGENESIS PROTEIN 2 HOMOLOG"/>
    <property type="match status" value="1"/>
</dbReference>
<evidence type="ECO:0000256" key="1">
    <source>
        <dbReference type="SAM" id="MobiDB-lite"/>
    </source>
</evidence>
<dbReference type="InterPro" id="IPR052609">
    <property type="entry name" value="Ribosome_Biogenesis_Reg"/>
</dbReference>
<reference evidence="3 4" key="1">
    <citation type="submission" date="2017-12" db="EMBL/GenBank/DDBJ databases">
        <title>Comparative genomics of Botrytis spp.</title>
        <authorList>
            <person name="Valero-Jimenez C.A."/>
            <person name="Tapia P."/>
            <person name="Veloso J."/>
            <person name="Silva-Moreno E."/>
            <person name="Staats M."/>
            <person name="Valdes J.H."/>
            <person name="Van Kan J.A.L."/>
        </authorList>
    </citation>
    <scope>NUCLEOTIDE SEQUENCE [LARGE SCALE GENOMIC DNA]</scope>
    <source>
        <strain evidence="3 4">Bh0001</strain>
    </source>
</reference>
<dbReference type="GO" id="GO:0005730">
    <property type="term" value="C:nucleolus"/>
    <property type="evidence" value="ECO:0007669"/>
    <property type="project" value="TreeGrafter"/>
</dbReference>
<feature type="domain" description="Nucleolar 27S pre-rRNA processing Urb2/Npa2 C-terminal" evidence="2">
    <location>
        <begin position="1229"/>
        <end position="1462"/>
    </location>
</feature>
<gene>
    <name evidence="3" type="ORF">BHYA_0135g00040</name>
</gene>
<proteinExistence type="predicted"/>
<keyword evidence="4" id="KW-1185">Reference proteome</keyword>
<accession>A0A4Z1GLF8</accession>
<name>A0A4Z1GLF8_9HELO</name>
<dbReference type="GO" id="GO:0042254">
    <property type="term" value="P:ribosome biogenesis"/>
    <property type="evidence" value="ECO:0007669"/>
    <property type="project" value="TreeGrafter"/>
</dbReference>
<dbReference type="InterPro" id="IPR018849">
    <property type="entry name" value="Urb2/Npa2_C"/>
</dbReference>
<dbReference type="Proteomes" id="UP000297814">
    <property type="component" value="Unassembled WGS sequence"/>
</dbReference>
<feature type="compositionally biased region" description="Low complexity" evidence="1">
    <location>
        <begin position="171"/>
        <end position="183"/>
    </location>
</feature>
<evidence type="ECO:0000313" key="4">
    <source>
        <dbReference type="Proteomes" id="UP000297814"/>
    </source>
</evidence>
<organism evidence="3 4">
    <name type="scientific">Botrytis hyacinthi</name>
    <dbReference type="NCBI Taxonomy" id="278943"/>
    <lineage>
        <taxon>Eukaryota</taxon>
        <taxon>Fungi</taxon>
        <taxon>Dikarya</taxon>
        <taxon>Ascomycota</taxon>
        <taxon>Pezizomycotina</taxon>
        <taxon>Leotiomycetes</taxon>
        <taxon>Helotiales</taxon>
        <taxon>Sclerotiniaceae</taxon>
        <taxon>Botrytis</taxon>
    </lineage>
</organism>
<dbReference type="EMBL" id="PQXK01000135">
    <property type="protein sequence ID" value="TGO36129.1"/>
    <property type="molecule type" value="Genomic_DNA"/>
</dbReference>
<dbReference type="PANTHER" id="PTHR15682">
    <property type="entry name" value="UNHEALTHY RIBOSOME BIOGENESIS PROTEIN 2 HOMOLOG"/>
    <property type="match status" value="1"/>
</dbReference>
<evidence type="ECO:0000313" key="3">
    <source>
        <dbReference type="EMBL" id="TGO36129.1"/>
    </source>
</evidence>
<comment type="caution">
    <text evidence="3">The sequence shown here is derived from an EMBL/GenBank/DDBJ whole genome shotgun (WGS) entry which is preliminary data.</text>
</comment>
<protein>
    <recommendedName>
        <fullName evidence="2">Nucleolar 27S pre-rRNA processing Urb2/Npa2 C-terminal domain-containing protein</fullName>
    </recommendedName>
</protein>
<feature type="region of interest" description="Disordered" evidence="1">
    <location>
        <begin position="160"/>
        <end position="188"/>
    </location>
</feature>
<evidence type="ECO:0000259" key="2">
    <source>
        <dbReference type="Pfam" id="PF10441"/>
    </source>
</evidence>
<sequence length="1463" mass="164698">MRVLNNGKWFCGRIGIFIFKLFLITVQDSKSRIAQEKLAGLEKASAPFEEQIREAGKFVDIDLDKVATVLDHQKCEEKAFKKKCAAGSFHGREEWLLRWLLKKLQSPKDKTARITPSSWHLFRLLLNAIPLANTARMLTEKKFIVTLQQTLQEAQEISDIEDSSMEAHNDSTSGSESGETSIISKKRKRTGELVTHTYHGPAKGLRALVMAIHTAINSIVRSTKVSSSQRTAGNGRSPAFTTEYMRAVVRTTPEASAMVLGSWMSLCQMVLSQKAGLVISSQLMSPFIDIWDYRVMGTEDLMQFSVHCSEPLLALLKMTKVDSATQDWKEILEKLIARNIIIPSKASAGEKQDFTLLQSLTRVLVLQDVANAPILFDIAIRSLQSNGDRRRRPSDNAWLQTVFATLKAAMPPTKTVAHNSAIREILQRSIQHEVDLGLPELKSLTAEYVVPEGSTDWNLLETVMKLDANVFLIADSDKNLLNDVLERVTNVYFESTWLEQSRHIVSEIVVPLMDEFAKARDISGFVHHWYSQLVKFEQMRKEDAMFPADAFCAWEDEALQIELSKLLENSLTVQQIVHLVDWLATEIVNQPNAVVTILEAIASSISREDVVDIIGTRLYHVIFDNGNLVKLNDRYSWRAWRVLTRSFHWMQPLHLEEIAELWEQQASPFTILSAHTSGQKGLDNLEIFRCACSAWNAAEIGTKLESLSSPVVLRCLEQLGPSIGALIDQKVANTEKWPIHLNTLSRGAQWTAWSFYNCLFQEYPRVLELGIKLQDNAFELLLRNILWIASLAKTATTEDVWNHEAFAALWFGVLRQECVLNHSSIISRFIDVLLSCQTQEENPLIASLTCNYAVIESLTRLPLEVISKKYRERIMQSWSTDVLAQSPECYPAVLALKLKIMHRPTFYTGMKYKDFEEIEKLIKKVGFEEMPKRLETLITLRELVKLTLSHVTSNLDQSQNRNYILDAISHFQDKLSKFTSDEKKTKGEKTLPFISTSHSLLAVLITKSEQLNDLAIFSNQHLTNHCTSFRKFLLVQLQRRLKKKPKIDEVGNHKDGSLSVVVILQALESLGVESSGIEPLATEGQVYIAKLNEGKPEVVDVRQILPEFFATHASSNEDGILHSSLEAFINTSAGRAGIKKKMETITSVMDNAEKLQLIQRLMGEELIGLTQLDKLVAVKYVIGACDNIGHKPAEAKNSQGSIDLCLVYDIFCTQIIKTNSYRVFALLGEIMEMMLKTKRRALSQWSIDRTLAIVAIICSSKGPSLPISQASNIFIRLCTLMKVVLTNHRFRLEGHLHSVIQVLQPLLRCLFTAHSHTSKRLLQAFAPPLWLPHFQPGITSSSSNTLSPTAAESFTRLLTLICDPTPNSISHSSVNNLTSAVAKAKKIAGQHMHIILQTYIKFNLEMTMKSEVRAAMTPGLYAIFGCTDMEGRKAVVDGLDSSARAVWGTLYRDWARFGKWKGA</sequence>